<dbReference type="InterPro" id="IPR000836">
    <property type="entry name" value="PRTase_dom"/>
</dbReference>
<keyword evidence="4" id="KW-0804">Transcription</keyword>
<name>A0ABW0U6H4_9BACI</name>
<dbReference type="InterPro" id="IPR050118">
    <property type="entry name" value="Pur/Pyrimidine_PRTase"/>
</dbReference>
<dbReference type="InterPro" id="IPR036390">
    <property type="entry name" value="WH_DNA-bd_sf"/>
</dbReference>
<evidence type="ECO:0000313" key="8">
    <source>
        <dbReference type="EMBL" id="MFC5629076.1"/>
    </source>
</evidence>
<evidence type="ECO:0000256" key="3">
    <source>
        <dbReference type="ARBA" id="ARBA00023125"/>
    </source>
</evidence>
<evidence type="ECO:0000256" key="4">
    <source>
        <dbReference type="ARBA" id="ARBA00023163"/>
    </source>
</evidence>
<evidence type="ECO:0000256" key="5">
    <source>
        <dbReference type="ARBA" id="ARBA00049656"/>
    </source>
</evidence>
<evidence type="ECO:0000259" key="6">
    <source>
        <dbReference type="Pfam" id="PF00156"/>
    </source>
</evidence>
<dbReference type="SUPFAM" id="SSF53271">
    <property type="entry name" value="PRTase-like"/>
    <property type="match status" value="1"/>
</dbReference>
<comment type="similarity">
    <text evidence="5">Belongs to the purine/pyrimidine phosphoribosyltransferase family. PurR subfamily.</text>
</comment>
<dbReference type="RefSeq" id="WP_270895784.1">
    <property type="nucleotide sequence ID" value="NZ_JBHSPF010000046.1"/>
</dbReference>
<dbReference type="Gene3D" id="3.40.50.2020">
    <property type="match status" value="1"/>
</dbReference>
<dbReference type="InterPro" id="IPR015265">
    <property type="entry name" value="PuR_N"/>
</dbReference>
<dbReference type="Gene3D" id="1.10.10.10">
    <property type="entry name" value="Winged helix-like DNA-binding domain superfamily/Winged helix DNA-binding domain"/>
    <property type="match status" value="1"/>
</dbReference>
<dbReference type="InterPro" id="IPR036388">
    <property type="entry name" value="WH-like_DNA-bd_sf"/>
</dbReference>
<dbReference type="InterPro" id="IPR010078">
    <property type="entry name" value="PurR_Bsub"/>
</dbReference>
<sequence length="286" mass="31993">MKKLKRSERLVDMTHYLLKHPHQLISLSFFSERYQAAKSSISEDLTIVKEIFASEGIGYLLTIAGASGGVKYIPMAGEEESVQLVEDLCRMLENKERLLPGGYLYMMDILGSPQWMNHVGRLFASVFAKQEIDAVLTVATKGITLAYAVASHLHVPVSIVRRDHRVTEGSMVSINYVSGSTKRIQTMSLARRSLQEGSRVLIVDDFMKAGGTARGMINLLKEFQAEVVGIGVLVEAEDVEERLVDDYVSIARLEEVNEKEKRVQAGPGNVLHQLKEVSYDEKRSYE</sequence>
<dbReference type="Pfam" id="PF00156">
    <property type="entry name" value="Pribosyltran"/>
    <property type="match status" value="1"/>
</dbReference>
<feature type="domain" description="Bacterial purine repressor N-terminal" evidence="7">
    <location>
        <begin position="5"/>
        <end position="74"/>
    </location>
</feature>
<gene>
    <name evidence="8" type="primary">purR</name>
    <name evidence="8" type="ORF">ACFPTR_09340</name>
</gene>
<dbReference type="EMBL" id="JBHSPF010000046">
    <property type="protein sequence ID" value="MFC5629076.1"/>
    <property type="molecule type" value="Genomic_DNA"/>
</dbReference>
<dbReference type="InterPro" id="IPR029057">
    <property type="entry name" value="PRTase-like"/>
</dbReference>
<keyword evidence="3" id="KW-0238">DNA-binding</keyword>
<keyword evidence="9" id="KW-1185">Reference proteome</keyword>
<protein>
    <submittedName>
        <fullName evidence="8">Pur operon repressor</fullName>
    </submittedName>
</protein>
<comment type="caution">
    <text evidence="8">The sequence shown here is derived from an EMBL/GenBank/DDBJ whole genome shotgun (WGS) entry which is preliminary data.</text>
</comment>
<evidence type="ECO:0000313" key="9">
    <source>
        <dbReference type="Proteomes" id="UP001596143"/>
    </source>
</evidence>
<keyword evidence="2" id="KW-0805">Transcription regulation</keyword>
<feature type="domain" description="Phosphoribosyltransferase" evidence="6">
    <location>
        <begin position="112"/>
        <end position="251"/>
    </location>
</feature>
<dbReference type="CDD" id="cd06223">
    <property type="entry name" value="PRTases_typeI"/>
    <property type="match status" value="1"/>
</dbReference>
<accession>A0ABW0U6H4</accession>
<dbReference type="NCBIfam" id="TIGR01743">
    <property type="entry name" value="purR_Bsub"/>
    <property type="match status" value="1"/>
</dbReference>
<dbReference type="Proteomes" id="UP001596143">
    <property type="component" value="Unassembled WGS sequence"/>
</dbReference>
<comment type="subunit">
    <text evidence="1">Homodimer.</text>
</comment>
<evidence type="ECO:0000256" key="2">
    <source>
        <dbReference type="ARBA" id="ARBA00023015"/>
    </source>
</evidence>
<organism evidence="8 9">
    <name type="scientific">Aliibacillus thermotolerans</name>
    <dbReference type="NCBI Taxonomy" id="1834418"/>
    <lineage>
        <taxon>Bacteria</taxon>
        <taxon>Bacillati</taxon>
        <taxon>Bacillota</taxon>
        <taxon>Bacilli</taxon>
        <taxon>Bacillales</taxon>
        <taxon>Bacillaceae</taxon>
        <taxon>Aliibacillus</taxon>
    </lineage>
</organism>
<dbReference type="PANTHER" id="PTHR43864">
    <property type="entry name" value="HYPOXANTHINE/GUANINE PHOSPHORIBOSYLTRANSFERASE"/>
    <property type="match status" value="1"/>
</dbReference>
<proteinExistence type="inferred from homology"/>
<evidence type="ECO:0000256" key="1">
    <source>
        <dbReference type="ARBA" id="ARBA00011738"/>
    </source>
</evidence>
<dbReference type="SUPFAM" id="SSF46785">
    <property type="entry name" value="Winged helix' DNA-binding domain"/>
    <property type="match status" value="1"/>
</dbReference>
<dbReference type="PANTHER" id="PTHR43864:SF2">
    <property type="entry name" value="PUR OPERON REPRESSOR"/>
    <property type="match status" value="1"/>
</dbReference>
<dbReference type="Pfam" id="PF09182">
    <property type="entry name" value="PuR_N"/>
    <property type="match status" value="1"/>
</dbReference>
<evidence type="ECO:0000259" key="7">
    <source>
        <dbReference type="Pfam" id="PF09182"/>
    </source>
</evidence>
<reference evidence="9" key="1">
    <citation type="journal article" date="2019" name="Int. J. Syst. Evol. Microbiol.">
        <title>The Global Catalogue of Microorganisms (GCM) 10K type strain sequencing project: providing services to taxonomists for standard genome sequencing and annotation.</title>
        <authorList>
            <consortium name="The Broad Institute Genomics Platform"/>
            <consortium name="The Broad Institute Genome Sequencing Center for Infectious Disease"/>
            <person name="Wu L."/>
            <person name="Ma J."/>
        </authorList>
    </citation>
    <scope>NUCLEOTIDE SEQUENCE [LARGE SCALE GENOMIC DNA]</scope>
    <source>
        <strain evidence="9">CGMCC 1.15790</strain>
    </source>
</reference>